<dbReference type="RefSeq" id="WP_191052178.1">
    <property type="nucleotide sequence ID" value="NZ_JACXRZ010000010.1"/>
</dbReference>
<dbReference type="Pfam" id="PF08281">
    <property type="entry name" value="Sigma70_r4_2"/>
    <property type="match status" value="1"/>
</dbReference>
<keyword evidence="9" id="KW-1185">Reference proteome</keyword>
<feature type="domain" description="RNA polymerase sigma factor 70 region 4 type 2" evidence="7">
    <location>
        <begin position="105"/>
        <end position="154"/>
    </location>
</feature>
<evidence type="ECO:0000313" key="9">
    <source>
        <dbReference type="Proteomes" id="UP000653231"/>
    </source>
</evidence>
<dbReference type="NCBIfam" id="TIGR02937">
    <property type="entry name" value="sigma70-ECF"/>
    <property type="match status" value="1"/>
</dbReference>
<evidence type="ECO:0000259" key="7">
    <source>
        <dbReference type="Pfam" id="PF08281"/>
    </source>
</evidence>
<dbReference type="InterPro" id="IPR013325">
    <property type="entry name" value="RNA_pol_sigma_r2"/>
</dbReference>
<evidence type="ECO:0000259" key="6">
    <source>
        <dbReference type="Pfam" id="PF04542"/>
    </source>
</evidence>
<dbReference type="InterPro" id="IPR039425">
    <property type="entry name" value="RNA_pol_sigma-70-like"/>
</dbReference>
<dbReference type="Gene3D" id="1.10.1740.10">
    <property type="match status" value="1"/>
</dbReference>
<sequence>MSGSPGRDAEFTEYVTAKALWLRKVAYLLCGDWHAADDLVQATVTKLYTNWHRAGRADNVDGYARTTLVNTFLAERRAPWARLIVLRGAQDDIADNKGDVDAALDLRAALASLPPRQRATVVLRYFCDLSVEEAARTLGCSTGNVKSQTARGIDALRRLLRTRPVASPEEHRA</sequence>
<keyword evidence="2" id="KW-0805">Transcription regulation</keyword>
<dbReference type="EMBL" id="JACXRZ010000010">
    <property type="protein sequence ID" value="MBD3144633.1"/>
    <property type="molecule type" value="Genomic_DNA"/>
</dbReference>
<evidence type="ECO:0000256" key="1">
    <source>
        <dbReference type="ARBA" id="ARBA00010641"/>
    </source>
</evidence>
<dbReference type="InterPro" id="IPR013249">
    <property type="entry name" value="RNA_pol_sigma70_r4_t2"/>
</dbReference>
<dbReference type="Proteomes" id="UP000653231">
    <property type="component" value="Unassembled WGS sequence"/>
</dbReference>
<dbReference type="SUPFAM" id="SSF88659">
    <property type="entry name" value="Sigma3 and sigma4 domains of RNA polymerase sigma factors"/>
    <property type="match status" value="1"/>
</dbReference>
<keyword evidence="3" id="KW-0731">Sigma factor</keyword>
<dbReference type="InterPro" id="IPR007627">
    <property type="entry name" value="RNA_pol_sigma70_r2"/>
</dbReference>
<keyword evidence="4" id="KW-0238">DNA-binding</keyword>
<dbReference type="NCBIfam" id="TIGR02983">
    <property type="entry name" value="SigE-fam_strep"/>
    <property type="match status" value="1"/>
</dbReference>
<dbReference type="PANTHER" id="PTHR43133">
    <property type="entry name" value="RNA POLYMERASE ECF-TYPE SIGMA FACTO"/>
    <property type="match status" value="1"/>
</dbReference>
<dbReference type="CDD" id="cd06171">
    <property type="entry name" value="Sigma70_r4"/>
    <property type="match status" value="1"/>
</dbReference>
<feature type="domain" description="RNA polymerase sigma-70 region 2" evidence="6">
    <location>
        <begin position="21"/>
        <end position="78"/>
    </location>
</feature>
<keyword evidence="5" id="KW-0804">Transcription</keyword>
<dbReference type="InterPro" id="IPR036388">
    <property type="entry name" value="WH-like_DNA-bd_sf"/>
</dbReference>
<evidence type="ECO:0000313" key="8">
    <source>
        <dbReference type="EMBL" id="MBD3144633.1"/>
    </source>
</evidence>
<dbReference type="Gene3D" id="1.10.10.10">
    <property type="entry name" value="Winged helix-like DNA-binding domain superfamily/Winged helix DNA-binding domain"/>
    <property type="match status" value="1"/>
</dbReference>
<reference evidence="8 9" key="1">
    <citation type="submission" date="2020-09" db="EMBL/GenBank/DDBJ databases">
        <title>Actinomycete isolated from the Camponotus japonicus Mayr.</title>
        <authorList>
            <person name="Gong X."/>
        </authorList>
    </citation>
    <scope>NUCLEOTIDE SEQUENCE [LARGE SCALE GENOMIC DNA]</scope>
    <source>
        <strain evidence="8 9">2C-HV3</strain>
    </source>
</reference>
<dbReference type="PANTHER" id="PTHR43133:SF50">
    <property type="entry name" value="ECF RNA POLYMERASE SIGMA FACTOR SIGM"/>
    <property type="match status" value="1"/>
</dbReference>
<gene>
    <name evidence="8" type="ORF">IEQ31_15745</name>
</gene>
<comment type="caution">
    <text evidence="8">The sequence shown here is derived from an EMBL/GenBank/DDBJ whole genome shotgun (WGS) entry which is preliminary data.</text>
</comment>
<evidence type="ECO:0000256" key="3">
    <source>
        <dbReference type="ARBA" id="ARBA00023082"/>
    </source>
</evidence>
<dbReference type="InterPro" id="IPR013324">
    <property type="entry name" value="RNA_pol_sigma_r3/r4-like"/>
</dbReference>
<protein>
    <submittedName>
        <fullName evidence="8">SigE family RNA polymerase sigma factor</fullName>
    </submittedName>
</protein>
<proteinExistence type="inferred from homology"/>
<dbReference type="SUPFAM" id="SSF88946">
    <property type="entry name" value="Sigma2 domain of RNA polymerase sigma factors"/>
    <property type="match status" value="1"/>
</dbReference>
<dbReference type="InterPro" id="IPR014325">
    <property type="entry name" value="RNA_pol_sigma-E_actinobac"/>
</dbReference>
<name>A0ABR8L0Y6_9ACTN</name>
<evidence type="ECO:0000256" key="4">
    <source>
        <dbReference type="ARBA" id="ARBA00023125"/>
    </source>
</evidence>
<comment type="similarity">
    <text evidence="1">Belongs to the sigma-70 factor family. ECF subfamily.</text>
</comment>
<organism evidence="8 9">
    <name type="scientific">Microbispora bryophytorum subsp. camponoti</name>
    <dbReference type="NCBI Taxonomy" id="1677852"/>
    <lineage>
        <taxon>Bacteria</taxon>
        <taxon>Bacillati</taxon>
        <taxon>Actinomycetota</taxon>
        <taxon>Actinomycetes</taxon>
        <taxon>Streptosporangiales</taxon>
        <taxon>Streptosporangiaceae</taxon>
        <taxon>Microbispora</taxon>
    </lineage>
</organism>
<accession>A0ABR8L0Y6</accession>
<evidence type="ECO:0000256" key="2">
    <source>
        <dbReference type="ARBA" id="ARBA00023015"/>
    </source>
</evidence>
<evidence type="ECO:0000256" key="5">
    <source>
        <dbReference type="ARBA" id="ARBA00023163"/>
    </source>
</evidence>
<dbReference type="InterPro" id="IPR014284">
    <property type="entry name" value="RNA_pol_sigma-70_dom"/>
</dbReference>
<dbReference type="Pfam" id="PF04542">
    <property type="entry name" value="Sigma70_r2"/>
    <property type="match status" value="1"/>
</dbReference>